<feature type="signal peptide" evidence="1">
    <location>
        <begin position="1"/>
        <end position="18"/>
    </location>
</feature>
<keyword evidence="3" id="KW-1185">Reference proteome</keyword>
<dbReference type="AlphaFoldDB" id="A0A8S1L5T9"/>
<keyword evidence="1" id="KW-0732">Signal</keyword>
<evidence type="ECO:0000313" key="2">
    <source>
        <dbReference type="EMBL" id="CAD8062809.1"/>
    </source>
</evidence>
<evidence type="ECO:0000256" key="1">
    <source>
        <dbReference type="SAM" id="SignalP"/>
    </source>
</evidence>
<accession>A0A8S1L5T9</accession>
<feature type="chain" id="PRO_5035868604" evidence="1">
    <location>
        <begin position="19"/>
        <end position="180"/>
    </location>
</feature>
<gene>
    <name evidence="2" type="ORF">PPRIM_AZ9-3.1.T0340002</name>
</gene>
<reference evidence="2" key="1">
    <citation type="submission" date="2021-01" db="EMBL/GenBank/DDBJ databases">
        <authorList>
            <consortium name="Genoscope - CEA"/>
            <person name="William W."/>
        </authorList>
    </citation>
    <scope>NUCLEOTIDE SEQUENCE</scope>
</reference>
<sequence>MLKFCVILVIFAISLNQCQRNFRYCSRNNKIKALTRGYYKNVMSYDASPLLTSRKQNLFVGVGKEMGILLRNEIYSADSNNRGTYMSLGKSIIIELLQVYQLNTLKLMLRNGNVRTYDFIVYASDSNKEIKIFDSITYYIEVVTIKFPNQFVKYFRIYNRGGNSDAAFIHIIKAEAYFKF</sequence>
<organism evidence="2 3">
    <name type="scientific">Paramecium primaurelia</name>
    <dbReference type="NCBI Taxonomy" id="5886"/>
    <lineage>
        <taxon>Eukaryota</taxon>
        <taxon>Sar</taxon>
        <taxon>Alveolata</taxon>
        <taxon>Ciliophora</taxon>
        <taxon>Intramacronucleata</taxon>
        <taxon>Oligohymenophorea</taxon>
        <taxon>Peniculida</taxon>
        <taxon>Parameciidae</taxon>
        <taxon>Paramecium</taxon>
    </lineage>
</organism>
<evidence type="ECO:0000313" key="3">
    <source>
        <dbReference type="Proteomes" id="UP000688137"/>
    </source>
</evidence>
<protein>
    <submittedName>
        <fullName evidence="2">Uncharacterized protein</fullName>
    </submittedName>
</protein>
<dbReference type="EMBL" id="CAJJDM010000033">
    <property type="protein sequence ID" value="CAD8062809.1"/>
    <property type="molecule type" value="Genomic_DNA"/>
</dbReference>
<comment type="caution">
    <text evidence="2">The sequence shown here is derived from an EMBL/GenBank/DDBJ whole genome shotgun (WGS) entry which is preliminary data.</text>
</comment>
<dbReference type="Proteomes" id="UP000688137">
    <property type="component" value="Unassembled WGS sequence"/>
</dbReference>
<proteinExistence type="predicted"/>
<name>A0A8S1L5T9_PARPR</name>